<evidence type="ECO:0000313" key="1">
    <source>
        <dbReference type="EMBL" id="KDR38624.1"/>
    </source>
</evidence>
<dbReference type="RefSeq" id="WP_035942618.1">
    <property type="nucleotide sequence ID" value="NZ_CADFFX010000046.1"/>
</dbReference>
<organism evidence="1 2">
    <name type="scientific">Caballeronia glathei</name>
    <dbReference type="NCBI Taxonomy" id="60547"/>
    <lineage>
        <taxon>Bacteria</taxon>
        <taxon>Pseudomonadati</taxon>
        <taxon>Pseudomonadota</taxon>
        <taxon>Betaproteobacteria</taxon>
        <taxon>Burkholderiales</taxon>
        <taxon>Burkholderiaceae</taxon>
        <taxon>Caballeronia</taxon>
    </lineage>
</organism>
<dbReference type="EMBL" id="JFHC01000082">
    <property type="protein sequence ID" value="KDR38624.1"/>
    <property type="molecule type" value="Genomic_DNA"/>
</dbReference>
<keyword evidence="2" id="KW-1185">Reference proteome</keyword>
<name>A0A069PFM6_9BURK</name>
<accession>A0A069PFM6</accession>
<comment type="caution">
    <text evidence="1">The sequence shown here is derived from an EMBL/GenBank/DDBJ whole genome shotgun (WGS) entry which is preliminary data.</text>
</comment>
<dbReference type="Proteomes" id="UP000027466">
    <property type="component" value="Unassembled WGS sequence"/>
</dbReference>
<dbReference type="AlphaFoldDB" id="A0A069PFM6"/>
<gene>
    <name evidence="1" type="ORF">BG61_39055</name>
</gene>
<proteinExistence type="predicted"/>
<reference evidence="1 2" key="1">
    <citation type="submission" date="2014-03" db="EMBL/GenBank/DDBJ databases">
        <title>Draft Genome Sequences of Four Burkholderia Strains.</title>
        <authorList>
            <person name="Liu X.Y."/>
            <person name="Li C.X."/>
            <person name="Xu J.H."/>
        </authorList>
    </citation>
    <scope>NUCLEOTIDE SEQUENCE [LARGE SCALE GENOMIC DNA]</scope>
    <source>
        <strain evidence="1 2">DSM 50014</strain>
    </source>
</reference>
<protein>
    <submittedName>
        <fullName evidence="1">Uncharacterized protein</fullName>
    </submittedName>
</protein>
<sequence length="104" mass="11595">MHESLDEALDRASNLPTERRLLIGRRRNPTDRLEWECADISVLKRLRPLFVGEDGIGGAIDAFLLGRDRCSLIVLKAPTSMTVLVLGAQTRQQVVDALQEQAID</sequence>
<evidence type="ECO:0000313" key="2">
    <source>
        <dbReference type="Proteomes" id="UP000027466"/>
    </source>
</evidence>